<dbReference type="SUPFAM" id="SSF50475">
    <property type="entry name" value="FMN-binding split barrel"/>
    <property type="match status" value="1"/>
</dbReference>
<keyword evidence="3" id="KW-1185">Reference proteome</keyword>
<accession>A0A4Q9DR73</accession>
<reference evidence="2 3" key="1">
    <citation type="submission" date="2019-02" db="EMBL/GenBank/DDBJ databases">
        <title>Paenibacillus sp. nov., isolated from surface-sterilized tissue of Thalictrum simplex L.</title>
        <authorList>
            <person name="Tuo L."/>
        </authorList>
    </citation>
    <scope>NUCLEOTIDE SEQUENCE [LARGE SCALE GENOMIC DNA]</scope>
    <source>
        <strain evidence="2 3">N2SHLJ1</strain>
    </source>
</reference>
<evidence type="ECO:0000313" key="2">
    <source>
        <dbReference type="EMBL" id="TBL78121.1"/>
    </source>
</evidence>
<dbReference type="Proteomes" id="UP000293142">
    <property type="component" value="Unassembled WGS sequence"/>
</dbReference>
<dbReference type="Gene3D" id="2.30.110.10">
    <property type="entry name" value="Electron Transport, Fmn-binding Protein, Chain A"/>
    <property type="match status" value="1"/>
</dbReference>
<sequence>MAETITVLSEQLFAELQAESFALLSTIDHESGAPSTNAISWLFAKDSGTVRFALDQRSRIVANIRKNPLVNLTFVGAGSVHAIYGEARVAAETLEGVPFKLACFDIGITAVRDAMFYGARISVAPEYEKTYDKRAAEKLDTQVFDAMKKA</sequence>
<dbReference type="InterPro" id="IPR012349">
    <property type="entry name" value="Split_barrel_FMN-bd"/>
</dbReference>
<evidence type="ECO:0000259" key="1">
    <source>
        <dbReference type="Pfam" id="PF01243"/>
    </source>
</evidence>
<dbReference type="EMBL" id="SIRE01000010">
    <property type="protein sequence ID" value="TBL78121.1"/>
    <property type="molecule type" value="Genomic_DNA"/>
</dbReference>
<dbReference type="AlphaFoldDB" id="A0A4Q9DR73"/>
<comment type="caution">
    <text evidence="2">The sequence shown here is derived from an EMBL/GenBank/DDBJ whole genome shotgun (WGS) entry which is preliminary data.</text>
</comment>
<dbReference type="Pfam" id="PF01243">
    <property type="entry name" value="PNPOx_N"/>
    <property type="match status" value="1"/>
</dbReference>
<feature type="domain" description="Pyridoxamine 5'-phosphate oxidase N-terminal" evidence="1">
    <location>
        <begin position="9"/>
        <end position="92"/>
    </location>
</feature>
<proteinExistence type="predicted"/>
<name>A0A4Q9DR73_9BACL</name>
<dbReference type="NCBIfam" id="NF005232">
    <property type="entry name" value="PRK06733.1"/>
    <property type="match status" value="1"/>
</dbReference>
<protein>
    <recommendedName>
        <fullName evidence="1">Pyridoxamine 5'-phosphate oxidase N-terminal domain-containing protein</fullName>
    </recommendedName>
</protein>
<organism evidence="2 3">
    <name type="scientific">Paenibacillus thalictri</name>
    <dbReference type="NCBI Taxonomy" id="2527873"/>
    <lineage>
        <taxon>Bacteria</taxon>
        <taxon>Bacillati</taxon>
        <taxon>Bacillota</taxon>
        <taxon>Bacilli</taxon>
        <taxon>Bacillales</taxon>
        <taxon>Paenibacillaceae</taxon>
        <taxon>Paenibacillus</taxon>
    </lineage>
</organism>
<dbReference type="InterPro" id="IPR011576">
    <property type="entry name" value="Pyridox_Oxase_N"/>
</dbReference>
<dbReference type="OrthoDB" id="2381603at2"/>
<gene>
    <name evidence="2" type="ORF">EYB31_14645</name>
</gene>
<dbReference type="RefSeq" id="WP_131014104.1">
    <property type="nucleotide sequence ID" value="NZ_SIRE01000010.1"/>
</dbReference>
<evidence type="ECO:0000313" key="3">
    <source>
        <dbReference type="Proteomes" id="UP000293142"/>
    </source>
</evidence>